<keyword evidence="2" id="KW-0433">Leucine-rich repeat</keyword>
<keyword evidence="8" id="KW-1185">Reference proteome</keyword>
<reference evidence="8" key="2">
    <citation type="journal article" date="2017" name="Nat. Plants">
        <title>The Aegilops tauschii genome reveals multiple impacts of transposons.</title>
        <authorList>
            <person name="Zhao G."/>
            <person name="Zou C."/>
            <person name="Li K."/>
            <person name="Wang K."/>
            <person name="Li T."/>
            <person name="Gao L."/>
            <person name="Zhang X."/>
            <person name="Wang H."/>
            <person name="Yang Z."/>
            <person name="Liu X."/>
            <person name="Jiang W."/>
            <person name="Mao L."/>
            <person name="Kong X."/>
            <person name="Jiao Y."/>
            <person name="Jia J."/>
        </authorList>
    </citation>
    <scope>NUCLEOTIDE SEQUENCE [LARGE SCALE GENOMIC DNA]</scope>
    <source>
        <strain evidence="8">cv. AL8/78</strain>
    </source>
</reference>
<evidence type="ECO:0000256" key="4">
    <source>
        <dbReference type="ARBA" id="ARBA00022741"/>
    </source>
</evidence>
<feature type="domain" description="Disease resistance N-terminal" evidence="6">
    <location>
        <begin position="9"/>
        <end position="91"/>
    </location>
</feature>
<comment type="similarity">
    <text evidence="1">Belongs to the disease resistance NB-LRR family.</text>
</comment>
<evidence type="ECO:0000313" key="7">
    <source>
        <dbReference type="EnsemblPlants" id="AET7Gv20012500.1"/>
    </source>
</evidence>
<dbReference type="AlphaFoldDB" id="A0A453QA54"/>
<dbReference type="GO" id="GO:0006952">
    <property type="term" value="P:defense response"/>
    <property type="evidence" value="ECO:0007669"/>
    <property type="project" value="UniProtKB-KW"/>
</dbReference>
<reference evidence="7" key="4">
    <citation type="submission" date="2019-03" db="UniProtKB">
        <authorList>
            <consortium name="EnsemblPlants"/>
        </authorList>
    </citation>
    <scope>IDENTIFICATION</scope>
</reference>
<proteinExistence type="inferred from homology"/>
<dbReference type="GO" id="GO:0000166">
    <property type="term" value="F:nucleotide binding"/>
    <property type="evidence" value="ECO:0007669"/>
    <property type="project" value="UniProtKB-KW"/>
</dbReference>
<dbReference type="EnsemblPlants" id="AET7Gv20012500.1">
    <property type="protein sequence ID" value="AET7Gv20012500.1"/>
    <property type="gene ID" value="AET7Gv20012500"/>
</dbReference>
<dbReference type="InterPro" id="IPR041118">
    <property type="entry name" value="Rx_N"/>
</dbReference>
<name>A0A453QA54_AEGTS</name>
<dbReference type="Proteomes" id="UP000015105">
    <property type="component" value="Chromosome 7D"/>
</dbReference>
<organism evidence="7 8">
    <name type="scientific">Aegilops tauschii subsp. strangulata</name>
    <name type="common">Goatgrass</name>
    <dbReference type="NCBI Taxonomy" id="200361"/>
    <lineage>
        <taxon>Eukaryota</taxon>
        <taxon>Viridiplantae</taxon>
        <taxon>Streptophyta</taxon>
        <taxon>Embryophyta</taxon>
        <taxon>Tracheophyta</taxon>
        <taxon>Spermatophyta</taxon>
        <taxon>Magnoliopsida</taxon>
        <taxon>Liliopsida</taxon>
        <taxon>Poales</taxon>
        <taxon>Poaceae</taxon>
        <taxon>BOP clade</taxon>
        <taxon>Pooideae</taxon>
        <taxon>Triticodae</taxon>
        <taxon>Triticeae</taxon>
        <taxon>Triticinae</taxon>
        <taxon>Aegilops</taxon>
    </lineage>
</organism>
<reference evidence="8" key="1">
    <citation type="journal article" date="2014" name="Science">
        <title>Ancient hybridizations among the ancestral genomes of bread wheat.</title>
        <authorList>
            <consortium name="International Wheat Genome Sequencing Consortium,"/>
            <person name="Marcussen T."/>
            <person name="Sandve S.R."/>
            <person name="Heier L."/>
            <person name="Spannagl M."/>
            <person name="Pfeifer M."/>
            <person name="Jakobsen K.S."/>
            <person name="Wulff B.B."/>
            <person name="Steuernagel B."/>
            <person name="Mayer K.F."/>
            <person name="Olsen O.A."/>
        </authorList>
    </citation>
    <scope>NUCLEOTIDE SEQUENCE [LARGE SCALE GENOMIC DNA]</scope>
    <source>
        <strain evidence="8">cv. AL8/78</strain>
    </source>
</reference>
<keyword evidence="4" id="KW-0547">Nucleotide-binding</keyword>
<accession>A0A453QA54</accession>
<dbReference type="Pfam" id="PF18052">
    <property type="entry name" value="Rx_N"/>
    <property type="match status" value="1"/>
</dbReference>
<reference evidence="7" key="5">
    <citation type="journal article" date="2021" name="G3 (Bethesda)">
        <title>Aegilops tauschii genome assembly Aet v5.0 features greater sequence contiguity and improved annotation.</title>
        <authorList>
            <person name="Wang L."/>
            <person name="Zhu T."/>
            <person name="Rodriguez J.C."/>
            <person name="Deal K.R."/>
            <person name="Dubcovsky J."/>
            <person name="McGuire P.E."/>
            <person name="Lux T."/>
            <person name="Spannagl M."/>
            <person name="Mayer K.F.X."/>
            <person name="Baldrich P."/>
            <person name="Meyers B.C."/>
            <person name="Huo N."/>
            <person name="Gu Y.Q."/>
            <person name="Zhou H."/>
            <person name="Devos K.M."/>
            <person name="Bennetzen J.L."/>
            <person name="Unver T."/>
            <person name="Budak H."/>
            <person name="Gulick P.J."/>
            <person name="Galiba G."/>
            <person name="Kalapos B."/>
            <person name="Nelson D.R."/>
            <person name="Li P."/>
            <person name="You F.M."/>
            <person name="Luo M.C."/>
            <person name="Dvorak J."/>
        </authorList>
    </citation>
    <scope>NUCLEOTIDE SEQUENCE [LARGE SCALE GENOMIC DNA]</scope>
    <source>
        <strain evidence="7">cv. AL8/78</strain>
    </source>
</reference>
<reference evidence="7" key="3">
    <citation type="journal article" date="2017" name="Nature">
        <title>Genome sequence of the progenitor of the wheat D genome Aegilops tauschii.</title>
        <authorList>
            <person name="Luo M.C."/>
            <person name="Gu Y.Q."/>
            <person name="Puiu D."/>
            <person name="Wang H."/>
            <person name="Twardziok S.O."/>
            <person name="Deal K.R."/>
            <person name="Huo N."/>
            <person name="Zhu T."/>
            <person name="Wang L."/>
            <person name="Wang Y."/>
            <person name="McGuire P.E."/>
            <person name="Liu S."/>
            <person name="Long H."/>
            <person name="Ramasamy R.K."/>
            <person name="Rodriguez J.C."/>
            <person name="Van S.L."/>
            <person name="Yuan L."/>
            <person name="Wang Z."/>
            <person name="Xia Z."/>
            <person name="Xiao L."/>
            <person name="Anderson O.D."/>
            <person name="Ouyang S."/>
            <person name="Liang Y."/>
            <person name="Zimin A.V."/>
            <person name="Pertea G."/>
            <person name="Qi P."/>
            <person name="Bennetzen J.L."/>
            <person name="Dai X."/>
            <person name="Dawson M.W."/>
            <person name="Muller H.G."/>
            <person name="Kugler K."/>
            <person name="Rivarola-Duarte L."/>
            <person name="Spannagl M."/>
            <person name="Mayer K.F.X."/>
            <person name="Lu F.H."/>
            <person name="Bevan M.W."/>
            <person name="Leroy P."/>
            <person name="Li P."/>
            <person name="You F.M."/>
            <person name="Sun Q."/>
            <person name="Liu Z."/>
            <person name="Lyons E."/>
            <person name="Wicker T."/>
            <person name="Salzberg S.L."/>
            <person name="Devos K.M."/>
            <person name="Dvorak J."/>
        </authorList>
    </citation>
    <scope>NUCLEOTIDE SEQUENCE [LARGE SCALE GENOMIC DNA]</scope>
    <source>
        <strain evidence="7">cv. AL8/78</strain>
    </source>
</reference>
<evidence type="ECO:0000256" key="2">
    <source>
        <dbReference type="ARBA" id="ARBA00022614"/>
    </source>
</evidence>
<evidence type="ECO:0000256" key="5">
    <source>
        <dbReference type="ARBA" id="ARBA00022821"/>
    </source>
</evidence>
<evidence type="ECO:0000313" key="8">
    <source>
        <dbReference type="Proteomes" id="UP000015105"/>
    </source>
</evidence>
<evidence type="ECO:0000256" key="3">
    <source>
        <dbReference type="ARBA" id="ARBA00022737"/>
    </source>
</evidence>
<evidence type="ECO:0000259" key="6">
    <source>
        <dbReference type="Pfam" id="PF18052"/>
    </source>
</evidence>
<evidence type="ECO:0000256" key="1">
    <source>
        <dbReference type="ARBA" id="ARBA00008894"/>
    </source>
</evidence>
<dbReference type="Gramene" id="AET7Gv20012500.1">
    <property type="protein sequence ID" value="AET7Gv20012500.1"/>
    <property type="gene ID" value="AET7Gv20012500"/>
</dbReference>
<protein>
    <recommendedName>
        <fullName evidence="6">Disease resistance N-terminal domain-containing protein</fullName>
    </recommendedName>
</protein>
<keyword evidence="3" id="KW-0677">Repeat</keyword>
<dbReference type="Gene3D" id="1.20.5.4130">
    <property type="match status" value="1"/>
</dbReference>
<keyword evidence="5" id="KW-0611">Plant defense</keyword>
<sequence>ILTVLNKIGEVAQFAVAEYQRLQDVDKQVDDLCSKLEFLMAMIQVAEEGNRIKRDELVRVWVNHLRSAVFQAEDIADEYFQEVYQSRPGFERKQARRCPCIPCFNLSEVPVRYDLAGQIKELLGRLDDIQNNKLLNMRPRMDGALDNNIQAIDKPTIGTMVVEGY</sequence>